<comment type="caution">
    <text evidence="2">The sequence shown here is derived from an EMBL/GenBank/DDBJ whole genome shotgun (WGS) entry which is preliminary data.</text>
</comment>
<feature type="coiled-coil region" evidence="1">
    <location>
        <begin position="102"/>
        <end position="129"/>
    </location>
</feature>
<feature type="coiled-coil region" evidence="1">
    <location>
        <begin position="480"/>
        <end position="528"/>
    </location>
</feature>
<protein>
    <submittedName>
        <fullName evidence="2">Uncharacterized protein</fullName>
    </submittedName>
</protein>
<evidence type="ECO:0000313" key="2">
    <source>
        <dbReference type="EMBL" id="TCN25152.1"/>
    </source>
</evidence>
<gene>
    <name evidence="2" type="ORF">EV146_106356</name>
</gene>
<evidence type="ECO:0000256" key="1">
    <source>
        <dbReference type="SAM" id="Coils"/>
    </source>
</evidence>
<reference evidence="2 3" key="1">
    <citation type="journal article" date="2015" name="Stand. Genomic Sci.">
        <title>Genomic Encyclopedia of Bacterial and Archaeal Type Strains, Phase III: the genomes of soil and plant-associated and newly described type strains.</title>
        <authorList>
            <person name="Whitman W.B."/>
            <person name="Woyke T."/>
            <person name="Klenk H.P."/>
            <person name="Zhou Y."/>
            <person name="Lilburn T.G."/>
            <person name="Beck B.J."/>
            <person name="De Vos P."/>
            <person name="Vandamme P."/>
            <person name="Eisen J.A."/>
            <person name="Garrity G."/>
            <person name="Hugenholtz P."/>
            <person name="Kyrpides N.C."/>
        </authorList>
    </citation>
    <scope>NUCLEOTIDE SEQUENCE [LARGE SCALE GENOMIC DNA]</scope>
    <source>
        <strain evidence="2 3">CV53</strain>
    </source>
</reference>
<keyword evidence="1" id="KW-0175">Coiled coil</keyword>
<keyword evidence="3" id="KW-1185">Reference proteome</keyword>
<accession>A0A4R2BFQ2</accession>
<dbReference type="Proteomes" id="UP000295689">
    <property type="component" value="Unassembled WGS sequence"/>
</dbReference>
<dbReference type="EMBL" id="SLVV01000006">
    <property type="protein sequence ID" value="TCN25152.1"/>
    <property type="molecule type" value="Genomic_DNA"/>
</dbReference>
<name>A0A4R2BFQ2_9BACI</name>
<proteinExistence type="predicted"/>
<evidence type="ECO:0000313" key="3">
    <source>
        <dbReference type="Proteomes" id="UP000295689"/>
    </source>
</evidence>
<organism evidence="2 3">
    <name type="scientific">Mesobacillus foraminis</name>
    <dbReference type="NCBI Taxonomy" id="279826"/>
    <lineage>
        <taxon>Bacteria</taxon>
        <taxon>Bacillati</taxon>
        <taxon>Bacillota</taxon>
        <taxon>Bacilli</taxon>
        <taxon>Bacillales</taxon>
        <taxon>Bacillaceae</taxon>
        <taxon>Mesobacillus</taxon>
    </lineage>
</organism>
<sequence>MIADLLTRLETEKDRWIEFALNQYVMSLLPPNGKTNTVDQILIGVFGPERFDKTSFILRLLGTGDRESDCLAQVLTANEFNFSFIYKWSADDCFHLVYPDQTRAACKNVKELETELQALRKQIEFWLVTYDQPIIVELSRKYLSSRLLTDKREKLSIMNFPGEPDARLLSEYMPLCSTCLVAESAPELDGQLSEAGHWLPDTGDYYIVLTQSLQTDPVQKAVGSGEITSLEELREFYLRNGVESVHPIFPLDFGRNVVTVSPNAPVWMDALFLELLEEVTGTKSPETRMLEVKSRMRGFVRTKDLQLETLEKKLQELQENLIACEQSCRQSEDDAAQLFGQVELCEAELTSLKEIEIEKFVASSNEAKGLAPFKERKISRLKESFKQQETSMLDFYEEQAARVSILLKEILQDEFSLRAFDTNPPIGRLALKHGKGLDQYLNQGNFEEDASIVRETLERNNETIFSYYTRQLDDYKEKGEKRLQEQLKVKEEKYEEAVKRGRETQEQQEQYKHKILEAEEQLAEARSVYHHCLESIHNLDDLLKEEFAKAAASLQEMMLAENASDIERWACHNYSQRMLKQAERMMKNDYF</sequence>
<dbReference type="RefSeq" id="WP_132006672.1">
    <property type="nucleotide sequence ID" value="NZ_JABUHM010000004.1"/>
</dbReference>
<feature type="coiled-coil region" evidence="1">
    <location>
        <begin position="300"/>
        <end position="334"/>
    </location>
</feature>
<dbReference type="AlphaFoldDB" id="A0A4R2BFQ2"/>